<dbReference type="Gene3D" id="1.10.260.40">
    <property type="entry name" value="lambda repressor-like DNA-binding domains"/>
    <property type="match status" value="1"/>
</dbReference>
<dbReference type="Proteomes" id="UP001139125">
    <property type="component" value="Unassembled WGS sequence"/>
</dbReference>
<comment type="caution">
    <text evidence="3">The sequence shown here is derived from an EMBL/GenBank/DDBJ whole genome shotgun (WGS) entry which is preliminary data.</text>
</comment>
<dbReference type="GO" id="GO:0003677">
    <property type="term" value="F:DNA binding"/>
    <property type="evidence" value="ECO:0007669"/>
    <property type="project" value="InterPro"/>
</dbReference>
<keyword evidence="2" id="KW-0472">Membrane</keyword>
<gene>
    <name evidence="3" type="ORF">NM125_12280</name>
</gene>
<protein>
    <submittedName>
        <fullName evidence="3">Helix-turn-helix domain-containing protein</fullName>
    </submittedName>
</protein>
<feature type="transmembrane region" description="Helical" evidence="2">
    <location>
        <begin position="160"/>
        <end position="181"/>
    </location>
</feature>
<evidence type="ECO:0000256" key="1">
    <source>
        <dbReference type="SAM" id="MobiDB-lite"/>
    </source>
</evidence>
<dbReference type="Pfam" id="PF13413">
    <property type="entry name" value="HTH_25"/>
    <property type="match status" value="1"/>
</dbReference>
<dbReference type="InterPro" id="IPR050400">
    <property type="entry name" value="Bact_Cytoskel_RodZ"/>
</dbReference>
<keyword evidence="2" id="KW-1133">Transmembrane helix</keyword>
<dbReference type="CDD" id="cd00093">
    <property type="entry name" value="HTH_XRE"/>
    <property type="match status" value="1"/>
</dbReference>
<feature type="compositionally biased region" description="Polar residues" evidence="1">
    <location>
        <begin position="192"/>
        <end position="206"/>
    </location>
</feature>
<accession>A0A9X2L4Q9</accession>
<evidence type="ECO:0000256" key="2">
    <source>
        <dbReference type="SAM" id="Phobius"/>
    </source>
</evidence>
<dbReference type="InterPro" id="IPR001387">
    <property type="entry name" value="Cro/C1-type_HTH"/>
</dbReference>
<dbReference type="RefSeq" id="WP_255135238.1">
    <property type="nucleotide sequence ID" value="NZ_JANDBC010000002.1"/>
</dbReference>
<dbReference type="EMBL" id="JANDBC010000002">
    <property type="protein sequence ID" value="MCP9292356.1"/>
    <property type="molecule type" value="Genomic_DNA"/>
</dbReference>
<keyword evidence="2" id="KW-0812">Transmembrane</keyword>
<evidence type="ECO:0000313" key="3">
    <source>
        <dbReference type="EMBL" id="MCP9292356.1"/>
    </source>
</evidence>
<dbReference type="InterPro" id="IPR010982">
    <property type="entry name" value="Lambda_DNA-bd_dom_sf"/>
</dbReference>
<dbReference type="AlphaFoldDB" id="A0A9X2L4Q9"/>
<keyword evidence="4" id="KW-1185">Reference proteome</keyword>
<dbReference type="PANTHER" id="PTHR34475:SF1">
    <property type="entry name" value="CYTOSKELETON PROTEIN RODZ"/>
    <property type="match status" value="1"/>
</dbReference>
<feature type="region of interest" description="Disordered" evidence="1">
    <location>
        <begin position="93"/>
        <end position="144"/>
    </location>
</feature>
<evidence type="ECO:0000313" key="4">
    <source>
        <dbReference type="Proteomes" id="UP001139125"/>
    </source>
</evidence>
<dbReference type="PANTHER" id="PTHR34475">
    <property type="match status" value="1"/>
</dbReference>
<reference evidence="3" key="1">
    <citation type="submission" date="2022-06" db="EMBL/GenBank/DDBJ databases">
        <title>Gracilimonas sp. CAU 1638 isolated from sea sediment.</title>
        <authorList>
            <person name="Kim W."/>
        </authorList>
    </citation>
    <scope>NUCLEOTIDE SEQUENCE</scope>
    <source>
        <strain evidence="3">CAU 1638</strain>
    </source>
</reference>
<sequence length="361" mass="40287">MSLGKDLASIRKSQNLSLEDIQNAIKIPLNTLKSIEDDSIFSDKGKNKTYVRSFVRSYAKVLKIEDDEIVQALDEVEEGTYTGSLIGDSTEDEIESQFDLAPKDTLPSESPDDDKPAFEETKPKPEPNEPKRTPPPPEEDPINWADMGRKFTTASKDSRVWLVILILVIVGALGTTGYIFWDDIGSIFQSETAETEQPTTGQSDQNAIPPAPVDSTAITENNETETGETPAAENEQTSPAGPIELGDTLTISVYAAYGQLEPVRVTSDLNWRTNPFWMEQGESYYFDFSDTLLVRGQYSRLLLMFNGHVIENPRQNYFNSAFNSIMITRDVLDQPRYLAPPPSEFPLSVGPPDSTVYRIRL</sequence>
<organism evidence="3 4">
    <name type="scientific">Gracilimonas sediminicola</name>
    <dbReference type="NCBI Taxonomy" id="2952158"/>
    <lineage>
        <taxon>Bacteria</taxon>
        <taxon>Pseudomonadati</taxon>
        <taxon>Balneolota</taxon>
        <taxon>Balneolia</taxon>
        <taxon>Balneolales</taxon>
        <taxon>Balneolaceae</taxon>
        <taxon>Gracilimonas</taxon>
    </lineage>
</organism>
<feature type="region of interest" description="Disordered" evidence="1">
    <location>
        <begin position="192"/>
        <end position="242"/>
    </location>
</feature>
<feature type="compositionally biased region" description="Basic and acidic residues" evidence="1">
    <location>
        <begin position="113"/>
        <end position="132"/>
    </location>
</feature>
<name>A0A9X2L4Q9_9BACT</name>
<proteinExistence type="predicted"/>